<dbReference type="Pfam" id="PF06892">
    <property type="entry name" value="Phage_CP76"/>
    <property type="match status" value="1"/>
</dbReference>
<reference evidence="1" key="2">
    <citation type="submission" date="2022-09" db="EMBL/GenBank/DDBJ databases">
        <title>Rouxiella aceris sp. nov., isolated from tree sap and emended description of the genus Rhouxiella.</title>
        <authorList>
            <person name="Kim I.S."/>
        </authorList>
    </citation>
    <scope>NUCLEOTIDE SEQUENCE</scope>
    <source>
        <strain evidence="1">SAP-2</strain>
    </source>
</reference>
<evidence type="ECO:0000313" key="2">
    <source>
        <dbReference type="Proteomes" id="UP000705283"/>
    </source>
</evidence>
<protein>
    <submittedName>
        <fullName evidence="1">Phage regulatory CII family protein</fullName>
    </submittedName>
</protein>
<dbReference type="AlphaFoldDB" id="A0AA40X0D5"/>
<dbReference type="InterPro" id="IPR009679">
    <property type="entry name" value="Phage_186_CII-like"/>
</dbReference>
<dbReference type="GO" id="GO:0003677">
    <property type="term" value="F:DNA binding"/>
    <property type="evidence" value="ECO:0007669"/>
    <property type="project" value="InterPro"/>
</dbReference>
<accession>A0AA40X0D5</accession>
<dbReference type="RefSeq" id="WP_194977673.1">
    <property type="nucleotide sequence ID" value="NZ_JADMKS010000002.1"/>
</dbReference>
<organism evidence="1 2">
    <name type="scientific">Rouxiella silvae</name>
    <dbReference type="NCBI Taxonomy" id="1646373"/>
    <lineage>
        <taxon>Bacteria</taxon>
        <taxon>Pseudomonadati</taxon>
        <taxon>Pseudomonadota</taxon>
        <taxon>Gammaproteobacteria</taxon>
        <taxon>Enterobacterales</taxon>
        <taxon>Yersiniaceae</taxon>
        <taxon>Rouxiella</taxon>
    </lineage>
</organism>
<reference evidence="1" key="1">
    <citation type="submission" date="2020-11" db="EMBL/GenBank/DDBJ databases">
        <authorList>
            <person name="Lee S.D."/>
        </authorList>
    </citation>
    <scope>NUCLEOTIDE SEQUENCE</scope>
    <source>
        <strain evidence="1">SAP-2</strain>
    </source>
</reference>
<sequence length="169" mass="17999">MFDYRVSIHAHYAEACRKFALTHNLAELGVKAGMSVQVLRNKLNPEQSHRLTIEELMLLTDLTEDPVLLDGMLAQINCLPSVPVNEMTADKLPVYVMKATAAVGCVAAEAVSTERMTACRQGAFTAGINSAIRCLTLAGMSLQARIHSNPALSSTAEVISGLGASIGLS</sequence>
<dbReference type="EMBL" id="JADMKS010000002">
    <property type="protein sequence ID" value="MBF6636218.1"/>
    <property type="molecule type" value="Genomic_DNA"/>
</dbReference>
<proteinExistence type="predicted"/>
<comment type="caution">
    <text evidence="1">The sequence shown here is derived from an EMBL/GenBank/DDBJ whole genome shotgun (WGS) entry which is preliminary data.</text>
</comment>
<name>A0AA40X0D5_9GAMM</name>
<evidence type="ECO:0000313" key="1">
    <source>
        <dbReference type="EMBL" id="MBF6636218.1"/>
    </source>
</evidence>
<gene>
    <name evidence="1" type="ORF">ITX54_06010</name>
</gene>
<dbReference type="Proteomes" id="UP000705283">
    <property type="component" value="Unassembled WGS sequence"/>
</dbReference>